<dbReference type="PANTHER" id="PTHR45436">
    <property type="entry name" value="SENSOR HISTIDINE KINASE YKOH"/>
    <property type="match status" value="1"/>
</dbReference>
<dbReference type="Pfam" id="PF02518">
    <property type="entry name" value="HATPase_c"/>
    <property type="match status" value="1"/>
</dbReference>
<dbReference type="InterPro" id="IPR003594">
    <property type="entry name" value="HATPase_dom"/>
</dbReference>
<accession>Q0A8W2</accession>
<dbReference type="InterPro" id="IPR036097">
    <property type="entry name" value="HisK_dim/P_sf"/>
</dbReference>
<evidence type="ECO:0000259" key="12">
    <source>
        <dbReference type="PROSITE" id="PS50109"/>
    </source>
</evidence>
<dbReference type="PANTHER" id="PTHR45436:SF5">
    <property type="entry name" value="SENSOR HISTIDINE KINASE TRCS"/>
    <property type="match status" value="1"/>
</dbReference>
<proteinExistence type="predicted"/>
<dbReference type="SMART" id="SM00304">
    <property type="entry name" value="HAMP"/>
    <property type="match status" value="1"/>
</dbReference>
<dbReference type="Pfam" id="PF00672">
    <property type="entry name" value="HAMP"/>
    <property type="match status" value="1"/>
</dbReference>
<evidence type="ECO:0000256" key="8">
    <source>
        <dbReference type="ARBA" id="ARBA00022989"/>
    </source>
</evidence>
<dbReference type="HOGENOM" id="CLU_000445_89_29_6"/>
<dbReference type="Proteomes" id="UP000001962">
    <property type="component" value="Chromosome"/>
</dbReference>
<dbReference type="SMART" id="SM00388">
    <property type="entry name" value="HisKA"/>
    <property type="match status" value="1"/>
</dbReference>
<evidence type="ECO:0000256" key="2">
    <source>
        <dbReference type="ARBA" id="ARBA00004370"/>
    </source>
</evidence>
<dbReference type="Pfam" id="PF00512">
    <property type="entry name" value="HisKA"/>
    <property type="match status" value="1"/>
</dbReference>
<dbReference type="PRINTS" id="PR00344">
    <property type="entry name" value="BCTRLSENSOR"/>
</dbReference>
<dbReference type="PROSITE" id="PS50109">
    <property type="entry name" value="HIS_KIN"/>
    <property type="match status" value="1"/>
</dbReference>
<evidence type="ECO:0000313" key="14">
    <source>
        <dbReference type="EMBL" id="ABI56725.1"/>
    </source>
</evidence>
<dbReference type="CDD" id="cd00082">
    <property type="entry name" value="HisKA"/>
    <property type="match status" value="1"/>
</dbReference>
<evidence type="ECO:0000256" key="7">
    <source>
        <dbReference type="ARBA" id="ARBA00022777"/>
    </source>
</evidence>
<dbReference type="PROSITE" id="PS50096">
    <property type="entry name" value="IQ"/>
    <property type="match status" value="1"/>
</dbReference>
<feature type="domain" description="Histidine kinase" evidence="12">
    <location>
        <begin position="280"/>
        <end position="490"/>
    </location>
</feature>
<keyword evidence="5" id="KW-0808">Transferase</keyword>
<sequence>MTLTRFVRRAYSLRLALILQVLVPLALLLAAATWVGMKALESSLEERLEEDVQLIARAIRLPVSHSLEREEEEAVRQALESVFTIGRVYGAYVYDRRGEQVAAVGAVKPSAAERNRLQALAEEGRDTGEYELIEGRQVYSYFIPLVDTGGRISGLLQVTRRQSDFADYVSGIQRQAGLAALLTTLIIGALVLVGHRTAIGRHMAQLSHSMAQVEAGNRGHRAREQGPRELRQLSGAYNQMLDSIQRAEQELLERQRREAELERALASSKRLAALGRLSAGVAHELGTPLSVIDGQSQRGLRDPDLSPPASKAFRRIRSEVDRMSQIVQQLLDFGRPSNGEWRMLTVRDLVQRVAHTQMESDRARGARIDWVPPAEDGLMVRGHPMRLEQALTNLVQNAIHAANGGCVRIRWGRVGDRVALWVEDDGPGVPEGDRARLFEPFFTTKPVGEGTGLGLAVVHGIAQEHGGDVRLLPDSELGGACFRLSLPAADEQQKDEGSS</sequence>
<keyword evidence="15" id="KW-1185">Reference proteome</keyword>
<keyword evidence="6" id="KW-0812">Transmembrane</keyword>
<feature type="domain" description="HAMP" evidence="13">
    <location>
        <begin position="197"/>
        <end position="249"/>
    </location>
</feature>
<comment type="subcellular location">
    <subcellularLocation>
        <location evidence="2">Membrane</location>
    </subcellularLocation>
</comment>
<dbReference type="EMBL" id="CP000453">
    <property type="protein sequence ID" value="ABI56725.1"/>
    <property type="molecule type" value="Genomic_DNA"/>
</dbReference>
<keyword evidence="11" id="KW-0175">Coiled coil</keyword>
<dbReference type="InterPro" id="IPR036890">
    <property type="entry name" value="HATPase_C_sf"/>
</dbReference>
<keyword evidence="10" id="KW-0472">Membrane</keyword>
<evidence type="ECO:0000313" key="15">
    <source>
        <dbReference type="Proteomes" id="UP000001962"/>
    </source>
</evidence>
<dbReference type="Gene3D" id="6.10.340.10">
    <property type="match status" value="1"/>
</dbReference>
<dbReference type="InterPro" id="IPR005467">
    <property type="entry name" value="His_kinase_dom"/>
</dbReference>
<dbReference type="InterPro" id="IPR003660">
    <property type="entry name" value="HAMP_dom"/>
</dbReference>
<reference evidence="15" key="1">
    <citation type="submission" date="2006-08" db="EMBL/GenBank/DDBJ databases">
        <title>Complete sequence of Alkalilimnicola ehrilichei MLHE-1.</title>
        <authorList>
            <person name="Copeland A."/>
            <person name="Lucas S."/>
            <person name="Lapidus A."/>
            <person name="Barry K."/>
            <person name="Detter J.C."/>
            <person name="Glavina del Rio T."/>
            <person name="Hammon N."/>
            <person name="Israni S."/>
            <person name="Dalin E."/>
            <person name="Tice H."/>
            <person name="Pitluck S."/>
            <person name="Sims D."/>
            <person name="Brettin T."/>
            <person name="Bruce D."/>
            <person name="Han C."/>
            <person name="Tapia R."/>
            <person name="Gilna P."/>
            <person name="Schmutz J."/>
            <person name="Larimer F."/>
            <person name="Land M."/>
            <person name="Hauser L."/>
            <person name="Kyrpides N."/>
            <person name="Mikhailova N."/>
            <person name="Oremland R.S."/>
            <person name="Hoeft S.E."/>
            <person name="Switzer-Blum J."/>
            <person name="Kulp T."/>
            <person name="King G."/>
            <person name="Tabita R."/>
            <person name="Witte B."/>
            <person name="Santini J.M."/>
            <person name="Basu P."/>
            <person name="Hollibaugh J.T."/>
            <person name="Xie G."/>
            <person name="Stolz J.F."/>
            <person name="Richardson P."/>
        </authorList>
    </citation>
    <scope>NUCLEOTIDE SEQUENCE [LARGE SCALE GENOMIC DNA]</scope>
    <source>
        <strain evidence="15">ATCC BAA-1101 / DSM 17681 / MLHE-1</strain>
    </source>
</reference>
<dbReference type="eggNOG" id="COG4191">
    <property type="taxonomic scope" value="Bacteria"/>
</dbReference>
<dbReference type="PROSITE" id="PS50885">
    <property type="entry name" value="HAMP"/>
    <property type="match status" value="1"/>
</dbReference>
<evidence type="ECO:0000256" key="1">
    <source>
        <dbReference type="ARBA" id="ARBA00000085"/>
    </source>
</evidence>
<name>Q0A8W2_ALKEH</name>
<dbReference type="Gene3D" id="3.30.565.10">
    <property type="entry name" value="Histidine kinase-like ATPase, C-terminal domain"/>
    <property type="match status" value="1"/>
</dbReference>
<evidence type="ECO:0000256" key="4">
    <source>
        <dbReference type="ARBA" id="ARBA00022553"/>
    </source>
</evidence>
<comment type="catalytic activity">
    <reaction evidence="1">
        <text>ATP + protein L-histidine = ADP + protein N-phospho-L-histidine.</text>
        <dbReference type="EC" id="2.7.13.3"/>
    </reaction>
</comment>
<evidence type="ECO:0000256" key="6">
    <source>
        <dbReference type="ARBA" id="ARBA00022692"/>
    </source>
</evidence>
<dbReference type="OrthoDB" id="1931120at2"/>
<dbReference type="AlphaFoldDB" id="Q0A8W2"/>
<protein>
    <recommendedName>
        <fullName evidence="3">histidine kinase</fullName>
        <ecNumber evidence="3">2.7.13.3</ecNumber>
    </recommendedName>
</protein>
<dbReference type="RefSeq" id="WP_011629120.1">
    <property type="nucleotide sequence ID" value="NC_008340.1"/>
</dbReference>
<dbReference type="Gene3D" id="1.10.287.130">
    <property type="match status" value="1"/>
</dbReference>
<evidence type="ECO:0000256" key="9">
    <source>
        <dbReference type="ARBA" id="ARBA00023012"/>
    </source>
</evidence>
<keyword evidence="9" id="KW-0902">Two-component regulatory system</keyword>
<organism evidence="14 15">
    <name type="scientific">Alkalilimnicola ehrlichii (strain ATCC BAA-1101 / DSM 17681 / MLHE-1)</name>
    <dbReference type="NCBI Taxonomy" id="187272"/>
    <lineage>
        <taxon>Bacteria</taxon>
        <taxon>Pseudomonadati</taxon>
        <taxon>Pseudomonadota</taxon>
        <taxon>Gammaproteobacteria</taxon>
        <taxon>Chromatiales</taxon>
        <taxon>Ectothiorhodospiraceae</taxon>
        <taxon>Alkalilimnicola</taxon>
    </lineage>
</organism>
<dbReference type="GO" id="GO:0016020">
    <property type="term" value="C:membrane"/>
    <property type="evidence" value="ECO:0007669"/>
    <property type="project" value="UniProtKB-SubCell"/>
</dbReference>
<evidence type="ECO:0000256" key="11">
    <source>
        <dbReference type="SAM" id="Coils"/>
    </source>
</evidence>
<evidence type="ECO:0000256" key="3">
    <source>
        <dbReference type="ARBA" id="ARBA00012438"/>
    </source>
</evidence>
<dbReference type="InterPro" id="IPR050428">
    <property type="entry name" value="TCS_sensor_his_kinase"/>
</dbReference>
<evidence type="ECO:0000256" key="10">
    <source>
        <dbReference type="ARBA" id="ARBA00023136"/>
    </source>
</evidence>
<dbReference type="SUPFAM" id="SSF55874">
    <property type="entry name" value="ATPase domain of HSP90 chaperone/DNA topoisomerase II/histidine kinase"/>
    <property type="match status" value="1"/>
</dbReference>
<dbReference type="SMART" id="SM00387">
    <property type="entry name" value="HATPase_c"/>
    <property type="match status" value="1"/>
</dbReference>
<feature type="coiled-coil region" evidence="11">
    <location>
        <begin position="230"/>
        <end position="269"/>
    </location>
</feature>
<gene>
    <name evidence="14" type="ordered locus">Mlg_1376</name>
</gene>
<evidence type="ECO:0000256" key="5">
    <source>
        <dbReference type="ARBA" id="ARBA00022679"/>
    </source>
</evidence>
<dbReference type="GO" id="GO:0000155">
    <property type="term" value="F:phosphorelay sensor kinase activity"/>
    <property type="evidence" value="ECO:0007669"/>
    <property type="project" value="InterPro"/>
</dbReference>
<dbReference type="EC" id="2.7.13.3" evidence="3"/>
<keyword evidence="4" id="KW-0597">Phosphoprotein</keyword>
<keyword evidence="8" id="KW-1133">Transmembrane helix</keyword>
<dbReference type="InterPro" id="IPR003661">
    <property type="entry name" value="HisK_dim/P_dom"/>
</dbReference>
<keyword evidence="7 14" id="KW-0418">Kinase</keyword>
<dbReference type="InterPro" id="IPR004358">
    <property type="entry name" value="Sig_transdc_His_kin-like_C"/>
</dbReference>
<evidence type="ECO:0000259" key="13">
    <source>
        <dbReference type="PROSITE" id="PS50885"/>
    </source>
</evidence>
<dbReference type="KEGG" id="aeh:Mlg_1376"/>
<dbReference type="CDD" id="cd06225">
    <property type="entry name" value="HAMP"/>
    <property type="match status" value="1"/>
</dbReference>
<dbReference type="SUPFAM" id="SSF47384">
    <property type="entry name" value="Homodimeric domain of signal transducing histidine kinase"/>
    <property type="match status" value="1"/>
</dbReference>